<dbReference type="InterPro" id="IPR052346">
    <property type="entry name" value="O-mannosyl-transferase_TMTC"/>
</dbReference>
<keyword evidence="1" id="KW-0677">Repeat</keyword>
<dbReference type="eggNOG" id="COG5616">
    <property type="taxonomic scope" value="Bacteria"/>
</dbReference>
<dbReference type="GO" id="GO:0000030">
    <property type="term" value="F:mannosyltransferase activity"/>
    <property type="evidence" value="ECO:0007669"/>
    <property type="project" value="TreeGrafter"/>
</dbReference>
<protein>
    <submittedName>
        <fullName evidence="5">Putative adenylate cyclase protein</fullName>
    </submittedName>
</protein>
<dbReference type="Proteomes" id="UP000008808">
    <property type="component" value="Chromosome"/>
</dbReference>
<name>Q2NDU5_ERYLH</name>
<reference evidence="6" key="1">
    <citation type="journal article" date="2009" name="J. Bacteriol.">
        <title>Complete genome sequence of Erythrobacter litoralis HTCC2594.</title>
        <authorList>
            <person name="Oh H.M."/>
            <person name="Giovannoni S.J."/>
            <person name="Ferriera S."/>
            <person name="Johnson J."/>
            <person name="Cho J.C."/>
        </authorList>
    </citation>
    <scope>NUCLEOTIDE SEQUENCE [LARGE SCALE GENOMIC DNA]</scope>
    <source>
        <strain evidence="6">HTCC2594</strain>
    </source>
</reference>
<dbReference type="KEGG" id="eli:ELI_00270"/>
<keyword evidence="2 3" id="KW-0802">TPR repeat</keyword>
<feature type="repeat" description="TPR" evidence="3">
    <location>
        <begin position="496"/>
        <end position="529"/>
    </location>
</feature>
<dbReference type="SUPFAM" id="SSF48452">
    <property type="entry name" value="TPR-like"/>
    <property type="match status" value="1"/>
</dbReference>
<feature type="domain" description="TIR" evidence="4">
    <location>
        <begin position="21"/>
        <end position="126"/>
    </location>
</feature>
<dbReference type="Pfam" id="PF13432">
    <property type="entry name" value="TPR_16"/>
    <property type="match status" value="1"/>
</dbReference>
<dbReference type="InterPro" id="IPR011990">
    <property type="entry name" value="TPR-like_helical_dom_sf"/>
</dbReference>
<dbReference type="HOGENOM" id="CLU_419055_0_0_5"/>
<dbReference type="AlphaFoldDB" id="Q2NDU5"/>
<dbReference type="PANTHER" id="PTHR44227:SF3">
    <property type="entry name" value="PROTEIN O-MANNOSYL-TRANSFERASE TMTC4"/>
    <property type="match status" value="1"/>
</dbReference>
<gene>
    <name evidence="5" type="ordered locus">ELI_00270</name>
</gene>
<evidence type="ECO:0000313" key="6">
    <source>
        <dbReference type="Proteomes" id="UP000008808"/>
    </source>
</evidence>
<evidence type="ECO:0000256" key="1">
    <source>
        <dbReference type="ARBA" id="ARBA00022737"/>
    </source>
</evidence>
<dbReference type="SUPFAM" id="SSF52200">
    <property type="entry name" value="Toll/Interleukin receptor TIR domain"/>
    <property type="match status" value="1"/>
</dbReference>
<dbReference type="EMBL" id="CP000157">
    <property type="protein sequence ID" value="ABC62146.1"/>
    <property type="molecule type" value="Genomic_DNA"/>
</dbReference>
<evidence type="ECO:0000256" key="3">
    <source>
        <dbReference type="PROSITE-ProRule" id="PRU00339"/>
    </source>
</evidence>
<evidence type="ECO:0000259" key="4">
    <source>
        <dbReference type="Pfam" id="PF13676"/>
    </source>
</evidence>
<dbReference type="Gene3D" id="1.25.40.10">
    <property type="entry name" value="Tetratricopeptide repeat domain"/>
    <property type="match status" value="2"/>
</dbReference>
<accession>Q2NDU5</accession>
<evidence type="ECO:0000313" key="5">
    <source>
        <dbReference type="EMBL" id="ABC62146.1"/>
    </source>
</evidence>
<sequence length="654" mass="70534">MEPTDDKSGESIPAQEAPWAFVSYSREDRPAALKVIEALKAAGIAVWWDGLLEGGARYNEITEDRLENAYAVIVLWSHASTKSHWVHDEAMRGRDRHCLVPASIDGSEPPLGFRQFQCVTLASKPGPLDPAGLADLVQTVQRMHPDSREGTAAHFVSHPAPSPDTGRFSVDRRLAIGGGIAALAGVGGLAAWQFGVFGGTRSNSIAVLPFETIGGGEDQTWFADGLAAEIRARLAQNPLLKVAAKASSNTFRETEADAKEIASKLKVAFLLNGDVRREGDQLRVTAALTDGSTGFTERQLSFDRAIDGVFEIQSAIAAAVIAELTAQIEGRNTGEQIGGTDNVAAYEAFLRGNELFDAGTDQNTDRQALAKFEEAVAIDPGYAAAHAGKSRAISVIGNLYTAPENRAEVYGSAAEAAREAVRLAPEFADGHSALGFAFANRLDMQAARDPYERSYQLGAGDAEILSRYAKFRSRIGDADGASAAIERAVGLDPLNARVFVFYGNIAYAAGRYAEAIDHFDEARALQPQLSSYHYSKGLAQLELGDFEAARDSFAADPFFVWQKTGGAIVEHKLGNTAAAKAHYQALKAEYGDESSYQYVQILSQWGDIEGALAALGEAERLRDSGLVWLYYDPLLAPIRETDEYRALIKRFGFV</sequence>
<keyword evidence="6" id="KW-1185">Reference proteome</keyword>
<dbReference type="Pfam" id="PF13676">
    <property type="entry name" value="TIR_2"/>
    <property type="match status" value="1"/>
</dbReference>
<evidence type="ECO:0000256" key="2">
    <source>
        <dbReference type="ARBA" id="ARBA00022803"/>
    </source>
</evidence>
<dbReference type="InterPro" id="IPR000157">
    <property type="entry name" value="TIR_dom"/>
</dbReference>
<dbReference type="SMART" id="SM00028">
    <property type="entry name" value="TPR"/>
    <property type="match status" value="4"/>
</dbReference>
<dbReference type="eggNOG" id="COG0457">
    <property type="taxonomic scope" value="Bacteria"/>
</dbReference>
<dbReference type="RefSeq" id="WP_011413024.1">
    <property type="nucleotide sequence ID" value="NC_007722.1"/>
</dbReference>
<dbReference type="STRING" id="314225.ELI_00270"/>
<dbReference type="PROSITE" id="PS50005">
    <property type="entry name" value="TPR"/>
    <property type="match status" value="1"/>
</dbReference>
<organism evidence="5 6">
    <name type="scientific">Erythrobacter litoralis (strain HTCC2594)</name>
    <dbReference type="NCBI Taxonomy" id="314225"/>
    <lineage>
        <taxon>Bacteria</taxon>
        <taxon>Pseudomonadati</taxon>
        <taxon>Pseudomonadota</taxon>
        <taxon>Alphaproteobacteria</taxon>
        <taxon>Sphingomonadales</taxon>
        <taxon>Erythrobacteraceae</taxon>
        <taxon>Erythrobacter/Porphyrobacter group</taxon>
        <taxon>Erythrobacter</taxon>
    </lineage>
</organism>
<dbReference type="PANTHER" id="PTHR44227">
    <property type="match status" value="1"/>
</dbReference>
<dbReference type="Gene3D" id="3.40.50.10140">
    <property type="entry name" value="Toll/interleukin-1 receptor homology (TIR) domain"/>
    <property type="match status" value="1"/>
</dbReference>
<dbReference type="Gene3D" id="3.40.50.10070">
    <property type="entry name" value="TolB, N-terminal domain"/>
    <property type="match status" value="1"/>
</dbReference>
<dbReference type="InterPro" id="IPR035897">
    <property type="entry name" value="Toll_tir_struct_dom_sf"/>
</dbReference>
<dbReference type="GO" id="GO:0030968">
    <property type="term" value="P:endoplasmic reticulum unfolded protein response"/>
    <property type="evidence" value="ECO:0007669"/>
    <property type="project" value="TreeGrafter"/>
</dbReference>
<dbReference type="GO" id="GO:0035269">
    <property type="term" value="P:protein O-linked glycosylation via mannose"/>
    <property type="evidence" value="ECO:0007669"/>
    <property type="project" value="TreeGrafter"/>
</dbReference>
<dbReference type="InterPro" id="IPR019734">
    <property type="entry name" value="TPR_rpt"/>
</dbReference>
<proteinExistence type="predicted"/>